<reference evidence="1 2" key="1">
    <citation type="submission" date="2018-10" db="EMBL/GenBank/DDBJ databases">
        <authorList>
            <person name="Chen X."/>
        </authorList>
    </citation>
    <scope>NUCLEOTIDE SEQUENCE [LARGE SCALE GENOMIC DNA]</scope>
    <source>
        <strain evidence="1 2">YIM 102668</strain>
    </source>
</reference>
<comment type="caution">
    <text evidence="1">The sequence shown here is derived from an EMBL/GenBank/DDBJ whole genome shotgun (WGS) entry which is preliminary data.</text>
</comment>
<gene>
    <name evidence="1" type="ORF">EAH69_09680</name>
</gene>
<organism evidence="1 2">
    <name type="scientific">Faecalibacter macacae</name>
    <dbReference type="NCBI Taxonomy" id="1859289"/>
    <lineage>
        <taxon>Bacteria</taxon>
        <taxon>Pseudomonadati</taxon>
        <taxon>Bacteroidota</taxon>
        <taxon>Flavobacteriia</taxon>
        <taxon>Flavobacteriales</taxon>
        <taxon>Weeksellaceae</taxon>
        <taxon>Faecalibacter</taxon>
    </lineage>
</organism>
<sequence length="100" mass="11449">MRKEDFYKKNDATFLPLGFEKEGIDQMFYYSKCLIKDDIKQEVMNENGLAEEDLPALLIGSTGINQGFCVYTGFCFVWLNITDPVEAIEYASKIVSFEPI</sequence>
<protein>
    <submittedName>
        <fullName evidence="1">Uncharacterized protein</fullName>
    </submittedName>
</protein>
<dbReference type="EMBL" id="RDOJ01000013">
    <property type="protein sequence ID" value="RLZ08575.1"/>
    <property type="molecule type" value="Genomic_DNA"/>
</dbReference>
<evidence type="ECO:0000313" key="2">
    <source>
        <dbReference type="Proteomes" id="UP000275348"/>
    </source>
</evidence>
<dbReference type="Proteomes" id="UP000275348">
    <property type="component" value="Unassembled WGS sequence"/>
</dbReference>
<evidence type="ECO:0000313" key="1">
    <source>
        <dbReference type="EMBL" id="RLZ08575.1"/>
    </source>
</evidence>
<keyword evidence="2" id="KW-1185">Reference proteome</keyword>
<accession>A0A3L9M6D2</accession>
<name>A0A3L9M6D2_9FLAO</name>
<dbReference type="OrthoDB" id="9864946at2"/>
<dbReference type="AlphaFoldDB" id="A0A3L9M6D2"/>
<proteinExistence type="predicted"/>
<dbReference type="RefSeq" id="WP_121935005.1">
    <property type="nucleotide sequence ID" value="NZ_RDOJ01000013.1"/>
</dbReference>